<evidence type="ECO:0000313" key="1">
    <source>
        <dbReference type="EMBL" id="AET32548.1"/>
    </source>
</evidence>
<proteinExistence type="predicted"/>
<evidence type="ECO:0000313" key="2">
    <source>
        <dbReference type="Proteomes" id="UP000005867"/>
    </source>
</evidence>
<dbReference type="eggNOG" id="arCOG00374">
    <property type="taxonomic scope" value="Archaea"/>
</dbReference>
<name>G7VCC8_9CREN</name>
<dbReference type="AlphaFoldDB" id="G7VCC8"/>
<organism evidence="1 2">
    <name type="scientific">Pyrobaculum ferrireducens</name>
    <dbReference type="NCBI Taxonomy" id="1104324"/>
    <lineage>
        <taxon>Archaea</taxon>
        <taxon>Thermoproteota</taxon>
        <taxon>Thermoprotei</taxon>
        <taxon>Thermoproteales</taxon>
        <taxon>Thermoproteaceae</taxon>
        <taxon>Pyrobaculum</taxon>
    </lineage>
</organism>
<dbReference type="Proteomes" id="UP000005867">
    <property type="component" value="Chromosome"/>
</dbReference>
<dbReference type="InterPro" id="IPR036388">
    <property type="entry name" value="WH-like_DNA-bd_sf"/>
</dbReference>
<dbReference type="RefSeq" id="WP_014288376.1">
    <property type="nucleotide sequence ID" value="NC_016645.1"/>
</dbReference>
<dbReference type="Gene3D" id="1.10.10.10">
    <property type="entry name" value="Winged helix-like DNA-binding domain superfamily/Winged helix DNA-binding domain"/>
    <property type="match status" value="1"/>
</dbReference>
<dbReference type="InterPro" id="IPR036390">
    <property type="entry name" value="WH_DNA-bd_sf"/>
</dbReference>
<dbReference type="SUPFAM" id="SSF46785">
    <property type="entry name" value="Winged helix' DNA-binding domain"/>
    <property type="match status" value="1"/>
</dbReference>
<gene>
    <name evidence="1" type="ORF">P186_1115</name>
</gene>
<sequence length="79" mass="9260">MEYSDAYKRLSELFQDDVKWCIIKYLVKHREAPIKDVAKACGTSIGEIIKILREMEQKGVVELRIEKSRQYVRLKGVSE</sequence>
<protein>
    <submittedName>
        <fullName evidence="1">Uncharacterized protein</fullName>
    </submittedName>
</protein>
<dbReference type="KEGG" id="pyr:P186_1115"/>
<dbReference type="Pfam" id="PF13412">
    <property type="entry name" value="HTH_24"/>
    <property type="match status" value="1"/>
</dbReference>
<dbReference type="HOGENOM" id="CLU_2597897_0_0_2"/>
<dbReference type="BioCyc" id="PSP1104324:GJSN-1087-MONOMER"/>
<dbReference type="EMBL" id="CP003098">
    <property type="protein sequence ID" value="AET32548.1"/>
    <property type="molecule type" value="Genomic_DNA"/>
</dbReference>
<keyword evidence="2" id="KW-1185">Reference proteome</keyword>
<dbReference type="GeneID" id="11595369"/>
<reference evidence="1 2" key="1">
    <citation type="journal article" date="2012" name="J. Bacteriol.">
        <title>Complete genome sequence of strain 1860, a crenarchaeon of the genus pyrobaculum able to grow with various electron acceptors.</title>
        <authorList>
            <person name="Mardanov A.V."/>
            <person name="Gumerov V.M."/>
            <person name="Slobodkina G.B."/>
            <person name="Beletsky A.V."/>
            <person name="Bonch-Osmolovskaya E.A."/>
            <person name="Ravin N.V."/>
            <person name="Skryabin K.G."/>
        </authorList>
    </citation>
    <scope>NUCLEOTIDE SEQUENCE [LARGE SCALE GENOMIC DNA]</scope>
    <source>
        <strain evidence="1 2">1860</strain>
    </source>
</reference>
<accession>G7VCC8</accession>